<dbReference type="RefSeq" id="WP_102892564.1">
    <property type="nucleotide sequence ID" value="NZ_NBZD01000003.1"/>
</dbReference>
<evidence type="ECO:0000313" key="4">
    <source>
        <dbReference type="Proteomes" id="UP000236394"/>
    </source>
</evidence>
<evidence type="ECO:0000259" key="2">
    <source>
        <dbReference type="PROSITE" id="PS50173"/>
    </source>
</evidence>
<dbReference type="InterPro" id="IPR017961">
    <property type="entry name" value="DNA_pol_Y-fam_little_finger"/>
</dbReference>
<dbReference type="SUPFAM" id="SSF100879">
    <property type="entry name" value="Lesion bypass DNA polymerase (Y-family), little finger domain"/>
    <property type="match status" value="1"/>
</dbReference>
<comment type="caution">
    <text evidence="3">The sequence shown here is derived from an EMBL/GenBank/DDBJ whole genome shotgun (WGS) entry which is preliminary data.</text>
</comment>
<dbReference type="GO" id="GO:0003887">
    <property type="term" value="F:DNA-directed DNA polymerase activity"/>
    <property type="evidence" value="ECO:0007669"/>
    <property type="project" value="InterPro"/>
</dbReference>
<dbReference type="InterPro" id="IPR050116">
    <property type="entry name" value="DNA_polymerase-Y"/>
</dbReference>
<reference evidence="4" key="1">
    <citation type="submission" date="2017-04" db="EMBL/GenBank/DDBJ databases">
        <authorList>
            <person name="Bumgarner R.E."/>
            <person name="Fredricks D.N."/>
            <person name="Srinivasan S."/>
        </authorList>
    </citation>
    <scope>NUCLEOTIDE SEQUENCE [LARGE SCALE GENOMIC DNA]</scope>
    <source>
        <strain evidence="4">KA00405</strain>
    </source>
</reference>
<dbReference type="Gene3D" id="3.40.1170.60">
    <property type="match status" value="1"/>
</dbReference>
<dbReference type="SUPFAM" id="SSF56672">
    <property type="entry name" value="DNA/RNA polymerases"/>
    <property type="match status" value="1"/>
</dbReference>
<comment type="similarity">
    <text evidence="1">Belongs to the DNA polymerase type-Y family.</text>
</comment>
<accession>A0A2J8B0G5</accession>
<dbReference type="GO" id="GO:0006281">
    <property type="term" value="P:DNA repair"/>
    <property type="evidence" value="ECO:0007669"/>
    <property type="project" value="InterPro"/>
</dbReference>
<proteinExistence type="inferred from homology"/>
<dbReference type="Proteomes" id="UP000236394">
    <property type="component" value="Unassembled WGS sequence"/>
</dbReference>
<gene>
    <name evidence="3" type="ORF">B7R76_05305</name>
</gene>
<dbReference type="CDD" id="cd03586">
    <property type="entry name" value="PolY_Pol_IV_kappa"/>
    <property type="match status" value="1"/>
</dbReference>
<evidence type="ECO:0000256" key="1">
    <source>
        <dbReference type="ARBA" id="ARBA00010945"/>
    </source>
</evidence>
<evidence type="ECO:0000313" key="3">
    <source>
        <dbReference type="EMBL" id="PNH18264.1"/>
    </source>
</evidence>
<dbReference type="AlphaFoldDB" id="A0A2J8B0G5"/>
<dbReference type="InterPro" id="IPR036775">
    <property type="entry name" value="DNA_pol_Y-fam_lit_finger_sf"/>
</dbReference>
<organism evidence="3 4">
    <name type="scientific">Mageeibacillus indolicus</name>
    <dbReference type="NCBI Taxonomy" id="884684"/>
    <lineage>
        <taxon>Bacteria</taxon>
        <taxon>Bacillati</taxon>
        <taxon>Bacillota</taxon>
        <taxon>Clostridia</taxon>
        <taxon>Eubacteriales</taxon>
        <taxon>Oscillospiraceae</taxon>
        <taxon>Mageeibacillus</taxon>
    </lineage>
</organism>
<dbReference type="Pfam" id="PF00817">
    <property type="entry name" value="IMS"/>
    <property type="match status" value="1"/>
</dbReference>
<dbReference type="InterPro" id="IPR001126">
    <property type="entry name" value="UmuC"/>
</dbReference>
<name>A0A2J8B0G5_9FIRM</name>
<dbReference type="GO" id="GO:0042276">
    <property type="term" value="P:error-prone translesion synthesis"/>
    <property type="evidence" value="ECO:0007669"/>
    <property type="project" value="TreeGrafter"/>
</dbReference>
<dbReference type="Gene3D" id="1.10.150.20">
    <property type="entry name" value="5' to 3' exonuclease, C-terminal subdomain"/>
    <property type="match status" value="1"/>
</dbReference>
<feature type="domain" description="UmuC" evidence="2">
    <location>
        <begin position="4"/>
        <end position="186"/>
    </location>
</feature>
<dbReference type="PANTHER" id="PTHR11076">
    <property type="entry name" value="DNA REPAIR POLYMERASE UMUC / TRANSFERASE FAMILY MEMBER"/>
    <property type="match status" value="1"/>
</dbReference>
<dbReference type="EMBL" id="NBZD01000003">
    <property type="protein sequence ID" value="PNH18264.1"/>
    <property type="molecule type" value="Genomic_DNA"/>
</dbReference>
<dbReference type="Pfam" id="PF11799">
    <property type="entry name" value="IMS_C"/>
    <property type="match status" value="1"/>
</dbReference>
<dbReference type="GO" id="GO:0009432">
    <property type="term" value="P:SOS response"/>
    <property type="evidence" value="ECO:0007669"/>
    <property type="project" value="TreeGrafter"/>
</dbReference>
<dbReference type="InterPro" id="IPR043502">
    <property type="entry name" value="DNA/RNA_pol_sf"/>
</dbReference>
<dbReference type="InterPro" id="IPR022880">
    <property type="entry name" value="DNApol_IV"/>
</dbReference>
<dbReference type="GO" id="GO:0005829">
    <property type="term" value="C:cytosol"/>
    <property type="evidence" value="ECO:0007669"/>
    <property type="project" value="TreeGrafter"/>
</dbReference>
<sequence>MRWILHSDMNSFFASVELLYRSDLRGRPVAVCGSVAERHGIVLAKSDEAMRYGIKTAETISEANSKCRDLRIISPHYELYKKYSKMAKEIYERYSDKVEPFGPDECWIDVTFMVDSWATAVNLAIQIKNTIKAELGLNVSIGVAHNKFLAKMGSKLAKRNGIKIIDSETWQREILPLDLAHMFGCGKATREKLAKYAVKTIMDLAGMNYDFCAAVLGKNGTVLWRWANGVDTSPVISSYERRQSLSLSHGITCRKDLHSINEIRRVIQFLLKDIVGQLHRSEIGGSSIEIIVKFVDLKARRYTANLLEPLNSYFALERSYVQLLQKEGGVPGDGVRAVTIGISTFKKIQAGTGEIDNIGCNMRGKADMTQTWYKLRKLFGSNALYHAGEAIGGNLPNYVQNEVC</sequence>
<dbReference type="InterPro" id="IPR043128">
    <property type="entry name" value="Rev_trsase/Diguanyl_cyclase"/>
</dbReference>
<dbReference type="Gene3D" id="3.30.1490.100">
    <property type="entry name" value="DNA polymerase, Y-family, little finger domain"/>
    <property type="match status" value="1"/>
</dbReference>
<dbReference type="GO" id="GO:0003684">
    <property type="term" value="F:damaged DNA binding"/>
    <property type="evidence" value="ECO:0007669"/>
    <property type="project" value="InterPro"/>
</dbReference>
<dbReference type="Gene3D" id="3.30.70.270">
    <property type="match status" value="1"/>
</dbReference>
<protein>
    <recommendedName>
        <fullName evidence="2">UmuC domain-containing protein</fullName>
    </recommendedName>
</protein>
<dbReference type="PROSITE" id="PS50173">
    <property type="entry name" value="UMUC"/>
    <property type="match status" value="1"/>
</dbReference>
<dbReference type="PANTHER" id="PTHR11076:SF33">
    <property type="entry name" value="DNA POLYMERASE KAPPA"/>
    <property type="match status" value="1"/>
</dbReference>